<dbReference type="InterPro" id="IPR050238">
    <property type="entry name" value="DNA_Rep/Repair_Clamp_Loader"/>
</dbReference>
<name>B6YQP6_AZOPC</name>
<dbReference type="SUPFAM" id="SSF52540">
    <property type="entry name" value="P-loop containing nucleoside triphosphate hydrolases"/>
    <property type="match status" value="1"/>
</dbReference>
<accession>B6YQP6</accession>
<dbReference type="Proteomes" id="UP000000723">
    <property type="component" value="Chromosome"/>
</dbReference>
<organism evidence="1 2">
    <name type="scientific">Azobacteroides pseudotrichonymphae genomovar. CFP2</name>
    <dbReference type="NCBI Taxonomy" id="511995"/>
    <lineage>
        <taxon>Bacteria</taxon>
        <taxon>Pseudomonadati</taxon>
        <taxon>Bacteroidota</taxon>
        <taxon>Bacteroidia</taxon>
        <taxon>Bacteroidales</taxon>
        <taxon>Candidatus Azobacteroides</taxon>
    </lineage>
</organism>
<dbReference type="eggNOG" id="COG0470">
    <property type="taxonomic scope" value="Bacteria"/>
</dbReference>
<dbReference type="EMBL" id="AP010656">
    <property type="protein sequence ID" value="BAG83518.1"/>
    <property type="molecule type" value="Genomic_DNA"/>
</dbReference>
<dbReference type="Gene3D" id="3.40.50.300">
    <property type="entry name" value="P-loop containing nucleotide triphosphate hydrolases"/>
    <property type="match status" value="1"/>
</dbReference>
<dbReference type="OrthoDB" id="9811073at2"/>
<evidence type="ECO:0000313" key="2">
    <source>
        <dbReference type="Proteomes" id="UP000000723"/>
    </source>
</evidence>
<dbReference type="HOGENOM" id="CLU_006229_4_2_10"/>
<sequence>MFFRNIVGQTIIKQRLIQSVKDGFIPHAQLITGNQGTGTLILALAYIRYLYCTNRQEKDACGTCPSCQKFDKLVHPDLHFIFPIINKKRREDKKEALCHDFLPEWRNFVLTTPYADFTSWLINIGEENAQGLIYARESDDIMRKLRFKAYEADYKSVIIWLPEKMHETAASRLLKLLEEPPEKTVFLLVSEEPDKIIATICSRMQVMAVPPIADQDLFQTLQEKYDIPDQDIWHAIRLAEGSYEKATKILSSVEDNESYLNLFTTIMRNSWQKNILSIKVETDKFTSMSRAQQKKFLMYAQQMIRENFLYRLNELKINFMNHKENEFAIKFHPYVNETNVIKFMEEFSLAEQHIESNINPRMVFFDLSMKIIALLNNN</sequence>
<protein>
    <submittedName>
        <fullName evidence="1">DNA polymerase III delta' subunit</fullName>
    </submittedName>
</protein>
<keyword evidence="2" id="KW-1185">Reference proteome</keyword>
<dbReference type="InterPro" id="IPR027417">
    <property type="entry name" value="P-loop_NTPase"/>
</dbReference>
<dbReference type="PANTHER" id="PTHR11669:SF8">
    <property type="entry name" value="DNA POLYMERASE III SUBUNIT DELTA"/>
    <property type="match status" value="1"/>
</dbReference>
<dbReference type="PANTHER" id="PTHR11669">
    <property type="entry name" value="REPLICATION FACTOR C / DNA POLYMERASE III GAMMA-TAU SUBUNIT"/>
    <property type="match status" value="1"/>
</dbReference>
<reference evidence="2" key="1">
    <citation type="journal article" date="2008" name="Science">
        <title>Genome of an endosymbiont coupling N2 fixation to cellulolysis within RT protist cells in termite gut.</title>
        <authorList>
            <person name="Hongoh Y."/>
            <person name="Sharma V.K."/>
            <person name="Prakash T."/>
            <person name="Noda S."/>
            <person name="Toh H."/>
            <person name="Taylor T.D."/>
            <person name="Kudo T."/>
            <person name="Sakaki Y."/>
            <person name="Toyoda A."/>
            <person name="Hattori M."/>
            <person name="Ohkuma M."/>
        </authorList>
    </citation>
    <scope>NUCLEOTIDE SEQUENCE [LARGE SCALE GENOMIC DNA]</scope>
</reference>
<dbReference type="RefSeq" id="WP_012573279.1">
    <property type="nucleotide sequence ID" value="NC_011565.1"/>
</dbReference>
<dbReference type="STRING" id="511995.CFPG_255"/>
<proteinExistence type="predicted"/>
<dbReference type="GO" id="GO:0006261">
    <property type="term" value="P:DNA-templated DNA replication"/>
    <property type="evidence" value="ECO:0007669"/>
    <property type="project" value="TreeGrafter"/>
</dbReference>
<dbReference type="KEGG" id="aps:CFPG_255"/>
<dbReference type="AlphaFoldDB" id="B6YQP6"/>
<evidence type="ECO:0000313" key="1">
    <source>
        <dbReference type="EMBL" id="BAG83518.1"/>
    </source>
</evidence>
<gene>
    <name evidence="1" type="ordered locus">CFPG_255</name>
</gene>
<dbReference type="Pfam" id="PF13177">
    <property type="entry name" value="DNA_pol3_delta2"/>
    <property type="match status" value="1"/>
</dbReference>